<reference evidence="1 2" key="1">
    <citation type="submission" date="2020-08" db="EMBL/GenBank/DDBJ databases">
        <title>Genome public.</title>
        <authorList>
            <person name="Liu C."/>
            <person name="Sun Q."/>
        </authorList>
    </citation>
    <scope>NUCLEOTIDE SEQUENCE [LARGE SCALE GENOMIC DNA]</scope>
    <source>
        <strain evidence="1 2">M29</strain>
    </source>
</reference>
<keyword evidence="2" id="KW-1185">Reference proteome</keyword>
<dbReference type="Gene3D" id="3.30.370.10">
    <property type="entry name" value="Barstar-like"/>
    <property type="match status" value="1"/>
</dbReference>
<proteinExistence type="predicted"/>
<organism evidence="1 2">
    <name type="scientific">Blautia difficilis</name>
    <dbReference type="NCBI Taxonomy" id="2763027"/>
    <lineage>
        <taxon>Bacteria</taxon>
        <taxon>Bacillati</taxon>
        <taxon>Bacillota</taxon>
        <taxon>Clostridia</taxon>
        <taxon>Lachnospirales</taxon>
        <taxon>Lachnospiraceae</taxon>
        <taxon>Blautia</taxon>
    </lineage>
</organism>
<accession>A0ABR7II52</accession>
<dbReference type="Proteomes" id="UP000649826">
    <property type="component" value="Unassembled WGS sequence"/>
</dbReference>
<dbReference type="EMBL" id="JACOQG010000011">
    <property type="protein sequence ID" value="MBC5779691.1"/>
    <property type="molecule type" value="Genomic_DNA"/>
</dbReference>
<dbReference type="InterPro" id="IPR035905">
    <property type="entry name" value="Barstar-like_sf"/>
</dbReference>
<comment type="caution">
    <text evidence="1">The sequence shown here is derived from an EMBL/GenBank/DDBJ whole genome shotgun (WGS) entry which is preliminary data.</text>
</comment>
<protein>
    <submittedName>
        <fullName evidence="1">Uncharacterized protein</fullName>
    </submittedName>
</protein>
<sequence length="87" mass="9714">MQEVYVNGSEFDSAQEILEYLRDEIGLDAENINTLYDALTAVSDDTKITMDMSGVTDDELLDAMERMSEVMGDAADDSDYLEITCIE</sequence>
<evidence type="ECO:0000313" key="2">
    <source>
        <dbReference type="Proteomes" id="UP000649826"/>
    </source>
</evidence>
<evidence type="ECO:0000313" key="1">
    <source>
        <dbReference type="EMBL" id="MBC5779691.1"/>
    </source>
</evidence>
<name>A0ABR7II52_9FIRM</name>
<gene>
    <name evidence="1" type="ORF">H8Z82_08445</name>
</gene>
<dbReference type="RefSeq" id="WP_019161362.1">
    <property type="nucleotide sequence ID" value="NZ_JACOQG010000011.1"/>
</dbReference>